<evidence type="ECO:0000313" key="2">
    <source>
        <dbReference type="Proteomes" id="UP000053989"/>
    </source>
</evidence>
<organism evidence="1 2">
    <name type="scientific">Scleroderma citrinum Foug A</name>
    <dbReference type="NCBI Taxonomy" id="1036808"/>
    <lineage>
        <taxon>Eukaryota</taxon>
        <taxon>Fungi</taxon>
        <taxon>Dikarya</taxon>
        <taxon>Basidiomycota</taxon>
        <taxon>Agaricomycotina</taxon>
        <taxon>Agaricomycetes</taxon>
        <taxon>Agaricomycetidae</taxon>
        <taxon>Boletales</taxon>
        <taxon>Sclerodermatineae</taxon>
        <taxon>Sclerodermataceae</taxon>
        <taxon>Scleroderma</taxon>
    </lineage>
</organism>
<dbReference type="InParanoid" id="A0A0C3CSI7"/>
<protein>
    <submittedName>
        <fullName evidence="1">Uncharacterized protein</fullName>
    </submittedName>
</protein>
<gene>
    <name evidence="1" type="ORF">SCLCIDRAFT_1224393</name>
</gene>
<sequence>MGHITPVHPLQCPSSRFPLYSEVVRAKSPAHKTCKGRYPNFRCHGYPIEASDEGCQWTEVRRGKHHNKAKEVLPIH</sequence>
<keyword evidence="2" id="KW-1185">Reference proteome</keyword>
<proteinExistence type="predicted"/>
<name>A0A0C3CSI7_9AGAM</name>
<evidence type="ECO:0000313" key="1">
    <source>
        <dbReference type="EMBL" id="KIM51550.1"/>
    </source>
</evidence>
<dbReference type="AlphaFoldDB" id="A0A0C3CSI7"/>
<accession>A0A0C3CSI7</accession>
<dbReference type="HOGENOM" id="CLU_2655898_0_0_1"/>
<reference evidence="1 2" key="1">
    <citation type="submission" date="2014-04" db="EMBL/GenBank/DDBJ databases">
        <authorList>
            <consortium name="DOE Joint Genome Institute"/>
            <person name="Kuo A."/>
            <person name="Kohler A."/>
            <person name="Nagy L.G."/>
            <person name="Floudas D."/>
            <person name="Copeland A."/>
            <person name="Barry K.W."/>
            <person name="Cichocki N."/>
            <person name="Veneault-Fourrey C."/>
            <person name="LaButti K."/>
            <person name="Lindquist E.A."/>
            <person name="Lipzen A."/>
            <person name="Lundell T."/>
            <person name="Morin E."/>
            <person name="Murat C."/>
            <person name="Sun H."/>
            <person name="Tunlid A."/>
            <person name="Henrissat B."/>
            <person name="Grigoriev I.V."/>
            <person name="Hibbett D.S."/>
            <person name="Martin F."/>
            <person name="Nordberg H.P."/>
            <person name="Cantor M.N."/>
            <person name="Hua S.X."/>
        </authorList>
    </citation>
    <scope>NUCLEOTIDE SEQUENCE [LARGE SCALE GENOMIC DNA]</scope>
    <source>
        <strain evidence="1 2">Foug A</strain>
    </source>
</reference>
<dbReference type="Proteomes" id="UP000053989">
    <property type="component" value="Unassembled WGS sequence"/>
</dbReference>
<dbReference type="EMBL" id="KN822251">
    <property type="protein sequence ID" value="KIM51550.1"/>
    <property type="molecule type" value="Genomic_DNA"/>
</dbReference>
<reference evidence="2" key="2">
    <citation type="submission" date="2015-01" db="EMBL/GenBank/DDBJ databases">
        <title>Evolutionary Origins and Diversification of the Mycorrhizal Mutualists.</title>
        <authorList>
            <consortium name="DOE Joint Genome Institute"/>
            <consortium name="Mycorrhizal Genomics Consortium"/>
            <person name="Kohler A."/>
            <person name="Kuo A."/>
            <person name="Nagy L.G."/>
            <person name="Floudas D."/>
            <person name="Copeland A."/>
            <person name="Barry K.W."/>
            <person name="Cichocki N."/>
            <person name="Veneault-Fourrey C."/>
            <person name="LaButti K."/>
            <person name="Lindquist E.A."/>
            <person name="Lipzen A."/>
            <person name="Lundell T."/>
            <person name="Morin E."/>
            <person name="Murat C."/>
            <person name="Riley R."/>
            <person name="Ohm R."/>
            <person name="Sun H."/>
            <person name="Tunlid A."/>
            <person name="Henrissat B."/>
            <person name="Grigoriev I.V."/>
            <person name="Hibbett D.S."/>
            <person name="Martin F."/>
        </authorList>
    </citation>
    <scope>NUCLEOTIDE SEQUENCE [LARGE SCALE GENOMIC DNA]</scope>
    <source>
        <strain evidence="2">Foug A</strain>
    </source>
</reference>